<comment type="caution">
    <text evidence="1">The sequence shown here is derived from an EMBL/GenBank/DDBJ whole genome shotgun (WGS) entry which is preliminary data.</text>
</comment>
<protein>
    <submittedName>
        <fullName evidence="1">Uncharacterized protein</fullName>
    </submittedName>
</protein>
<keyword evidence="2" id="KW-1185">Reference proteome</keyword>
<dbReference type="EMBL" id="BAFC01000022">
    <property type="protein sequence ID" value="GAB37764.1"/>
    <property type="molecule type" value="Genomic_DNA"/>
</dbReference>
<sequence>MVGELGVVDVGASTVVDGPGAEVLGADELGSDGSVVAGVVVGGACVVGWSAVVAGATVVDDVDGVSAQPTAGAIARLRSIPVARAAVRVRGVRNLVWCLGDRFDMGVSLSVGWTAPTPVKSGRPIDSLSRGARGGRKSFMCRTA</sequence>
<reference evidence="1 2" key="1">
    <citation type="submission" date="2012-02" db="EMBL/GenBank/DDBJ databases">
        <title>Whole genome shotgun sequence of Gordonia sputi NBRC 100414.</title>
        <authorList>
            <person name="Yoshida I."/>
            <person name="Hosoyama A."/>
            <person name="Tsuchikane K."/>
            <person name="Katsumata H."/>
            <person name="Yamazaki S."/>
            <person name="Fujita N."/>
        </authorList>
    </citation>
    <scope>NUCLEOTIDE SEQUENCE [LARGE SCALE GENOMIC DNA]</scope>
    <source>
        <strain evidence="1 2">NBRC 100414</strain>
    </source>
</reference>
<name>H5TWA6_9ACTN</name>
<organism evidence="1 2">
    <name type="scientific">Gordonia sputi NBRC 100414</name>
    <dbReference type="NCBI Taxonomy" id="1089453"/>
    <lineage>
        <taxon>Bacteria</taxon>
        <taxon>Bacillati</taxon>
        <taxon>Actinomycetota</taxon>
        <taxon>Actinomycetes</taxon>
        <taxon>Mycobacteriales</taxon>
        <taxon>Gordoniaceae</taxon>
        <taxon>Gordonia</taxon>
    </lineage>
</organism>
<proteinExistence type="predicted"/>
<accession>H5TWA6</accession>
<dbReference type="AlphaFoldDB" id="H5TWA6"/>
<evidence type="ECO:0000313" key="1">
    <source>
        <dbReference type="EMBL" id="GAB37764.1"/>
    </source>
</evidence>
<dbReference type="Proteomes" id="UP000005845">
    <property type="component" value="Unassembled WGS sequence"/>
</dbReference>
<gene>
    <name evidence="1" type="ORF">GOSPT_022_01080</name>
</gene>
<evidence type="ECO:0000313" key="2">
    <source>
        <dbReference type="Proteomes" id="UP000005845"/>
    </source>
</evidence>